<evidence type="ECO:0000259" key="8">
    <source>
        <dbReference type="PROSITE" id="PS50865"/>
    </source>
</evidence>
<dbReference type="Proteomes" id="UP000016930">
    <property type="component" value="Unassembled WGS sequence"/>
</dbReference>
<dbReference type="PANTHER" id="PTHR24180:SF45">
    <property type="entry name" value="POLY [ADP-RIBOSE] POLYMERASE TANKYRASE"/>
    <property type="match status" value="1"/>
</dbReference>
<keyword evidence="2" id="KW-0677">Repeat</keyword>
<dbReference type="SUPFAM" id="SSF144232">
    <property type="entry name" value="HIT/MYND zinc finger-like"/>
    <property type="match status" value="1"/>
</dbReference>
<dbReference type="InterPro" id="IPR051637">
    <property type="entry name" value="Ank_repeat_dom-contain_49"/>
</dbReference>
<dbReference type="PANTHER" id="PTHR24180">
    <property type="entry name" value="CYCLIN-DEPENDENT KINASE INHIBITOR 2C-RELATED"/>
    <property type="match status" value="1"/>
</dbReference>
<sequence>MVDEDYPFKAVNTYLQFVPGAGKTMIHLACAKSDIPLTHELIRLGININQADTAGETPIITSCKLFSMMYESADELGLTWSRIFTKDSGTASGMDVSAPLPQRDILWRMVYIIRLLLSQHVDVKARGPDGQTPLKYLCEAGYWPLIQLLVEHGAHASPYNTVGDLYDTLKDPEQKANFIELVRAHVPPGPRPPRCCPCWSGKLLSDCHTARIPYPMKYACLCGHGKTYESCCYKKQMFFDEQWEDEKQRITFDWVPYVQHKPIPVGPTLAPVLTRFIKYITRIEAPIECDELKRSIMRHRDAVTDKLLVQGSIDPAWVYALKETDEYLSDRHRDIPFAMDKFASWSYTWNEHVDAYIAKGVDTRDSMDIEREAKIGLKGGALLTRCEREGCTRFGDDNCRLLECGACKRVLYCSQRCQKLSWAQHKASCQYQTKITKLAEIVVHQYPGMFEVARDKYIQRLPSQKSYEDALFQVLKDALTEIDQMAGVEDAFDGPMSPGAAVLMSVGSPNMFDPEIRVKAKAIEQRAIRF</sequence>
<evidence type="ECO:0000256" key="6">
    <source>
        <dbReference type="PROSITE-ProRule" id="PRU00023"/>
    </source>
</evidence>
<feature type="repeat" description="ANK" evidence="6">
    <location>
        <begin position="21"/>
        <end position="53"/>
    </location>
</feature>
<evidence type="ECO:0000256" key="5">
    <source>
        <dbReference type="ARBA" id="ARBA00023043"/>
    </source>
</evidence>
<evidence type="ECO:0000256" key="3">
    <source>
        <dbReference type="ARBA" id="ARBA00022771"/>
    </source>
</evidence>
<keyword evidence="3 7" id="KW-0863">Zinc-finger</keyword>
<evidence type="ECO:0000256" key="4">
    <source>
        <dbReference type="ARBA" id="ARBA00022833"/>
    </source>
</evidence>
<dbReference type="HOGENOM" id="CLU_034220_0_0_1"/>
<evidence type="ECO:0000256" key="7">
    <source>
        <dbReference type="PROSITE-ProRule" id="PRU00134"/>
    </source>
</evidence>
<dbReference type="Gene3D" id="6.10.140.2220">
    <property type="match status" value="1"/>
</dbReference>
<dbReference type="SMART" id="SM00248">
    <property type="entry name" value="ANK"/>
    <property type="match status" value="2"/>
</dbReference>
<keyword evidence="10" id="KW-1185">Reference proteome</keyword>
<evidence type="ECO:0000256" key="2">
    <source>
        <dbReference type="ARBA" id="ARBA00022737"/>
    </source>
</evidence>
<name>M2Q3G9_CERS8</name>
<dbReference type="PROSITE" id="PS50865">
    <property type="entry name" value="ZF_MYND_2"/>
    <property type="match status" value="1"/>
</dbReference>
<dbReference type="SUPFAM" id="SSF48403">
    <property type="entry name" value="Ankyrin repeat"/>
    <property type="match status" value="1"/>
</dbReference>
<dbReference type="OrthoDB" id="2792537at2759"/>
<dbReference type="InterPro" id="IPR002893">
    <property type="entry name" value="Znf_MYND"/>
</dbReference>
<dbReference type="PROSITE" id="PS50297">
    <property type="entry name" value="ANK_REP_REGION"/>
    <property type="match status" value="2"/>
</dbReference>
<dbReference type="InterPro" id="IPR036770">
    <property type="entry name" value="Ankyrin_rpt-contain_sf"/>
</dbReference>
<keyword evidence="4" id="KW-0862">Zinc</keyword>
<dbReference type="GO" id="GO:0008270">
    <property type="term" value="F:zinc ion binding"/>
    <property type="evidence" value="ECO:0007669"/>
    <property type="project" value="UniProtKB-KW"/>
</dbReference>
<evidence type="ECO:0000313" key="9">
    <source>
        <dbReference type="EMBL" id="EMD31343.1"/>
    </source>
</evidence>
<accession>M2Q3G9</accession>
<keyword evidence="1" id="KW-0479">Metal-binding</keyword>
<evidence type="ECO:0000313" key="10">
    <source>
        <dbReference type="Proteomes" id="UP000016930"/>
    </source>
</evidence>
<keyword evidence="5 6" id="KW-0040">ANK repeat</keyword>
<gene>
    <name evidence="9" type="ORF">CERSUDRAFT_119909</name>
</gene>
<dbReference type="Pfam" id="PF01753">
    <property type="entry name" value="zf-MYND"/>
    <property type="match status" value="1"/>
</dbReference>
<dbReference type="AlphaFoldDB" id="M2Q3G9"/>
<protein>
    <recommendedName>
        <fullName evidence="8">MYND-type domain-containing protein</fullName>
    </recommendedName>
</protein>
<dbReference type="PROSITE" id="PS50088">
    <property type="entry name" value="ANK_REPEAT"/>
    <property type="match status" value="2"/>
</dbReference>
<evidence type="ECO:0000256" key="1">
    <source>
        <dbReference type="ARBA" id="ARBA00022723"/>
    </source>
</evidence>
<dbReference type="Gene3D" id="1.25.40.20">
    <property type="entry name" value="Ankyrin repeat-containing domain"/>
    <property type="match status" value="2"/>
</dbReference>
<dbReference type="STRING" id="914234.M2Q3G9"/>
<reference evidence="9 10" key="1">
    <citation type="journal article" date="2012" name="Proc. Natl. Acad. Sci. U.S.A.">
        <title>Comparative genomics of Ceriporiopsis subvermispora and Phanerochaete chrysosporium provide insight into selective ligninolysis.</title>
        <authorList>
            <person name="Fernandez-Fueyo E."/>
            <person name="Ruiz-Duenas F.J."/>
            <person name="Ferreira P."/>
            <person name="Floudas D."/>
            <person name="Hibbett D.S."/>
            <person name="Canessa P."/>
            <person name="Larrondo L.F."/>
            <person name="James T.Y."/>
            <person name="Seelenfreund D."/>
            <person name="Lobos S."/>
            <person name="Polanco R."/>
            <person name="Tello M."/>
            <person name="Honda Y."/>
            <person name="Watanabe T."/>
            <person name="Watanabe T."/>
            <person name="Ryu J.S."/>
            <person name="Kubicek C.P."/>
            <person name="Schmoll M."/>
            <person name="Gaskell J."/>
            <person name="Hammel K.E."/>
            <person name="St John F.J."/>
            <person name="Vanden Wymelenberg A."/>
            <person name="Sabat G."/>
            <person name="Splinter BonDurant S."/>
            <person name="Syed K."/>
            <person name="Yadav J.S."/>
            <person name="Doddapaneni H."/>
            <person name="Subramanian V."/>
            <person name="Lavin J.L."/>
            <person name="Oguiza J.A."/>
            <person name="Perez G."/>
            <person name="Pisabarro A.G."/>
            <person name="Ramirez L."/>
            <person name="Santoyo F."/>
            <person name="Master E."/>
            <person name="Coutinho P.M."/>
            <person name="Henrissat B."/>
            <person name="Lombard V."/>
            <person name="Magnuson J.K."/>
            <person name="Kuees U."/>
            <person name="Hori C."/>
            <person name="Igarashi K."/>
            <person name="Samejima M."/>
            <person name="Held B.W."/>
            <person name="Barry K.W."/>
            <person name="LaButti K.M."/>
            <person name="Lapidus A."/>
            <person name="Lindquist E.A."/>
            <person name="Lucas S.M."/>
            <person name="Riley R."/>
            <person name="Salamov A.A."/>
            <person name="Hoffmeister D."/>
            <person name="Schwenk D."/>
            <person name="Hadar Y."/>
            <person name="Yarden O."/>
            <person name="de Vries R.P."/>
            <person name="Wiebenga A."/>
            <person name="Stenlid J."/>
            <person name="Eastwood D."/>
            <person name="Grigoriev I.V."/>
            <person name="Berka R.M."/>
            <person name="Blanchette R.A."/>
            <person name="Kersten P."/>
            <person name="Martinez A.T."/>
            <person name="Vicuna R."/>
            <person name="Cullen D."/>
        </authorList>
    </citation>
    <scope>NUCLEOTIDE SEQUENCE [LARGE SCALE GENOMIC DNA]</scope>
    <source>
        <strain evidence="9 10">B</strain>
    </source>
</reference>
<proteinExistence type="predicted"/>
<organism evidence="9 10">
    <name type="scientific">Ceriporiopsis subvermispora (strain B)</name>
    <name type="common">White-rot fungus</name>
    <name type="synonym">Gelatoporia subvermispora</name>
    <dbReference type="NCBI Taxonomy" id="914234"/>
    <lineage>
        <taxon>Eukaryota</taxon>
        <taxon>Fungi</taxon>
        <taxon>Dikarya</taxon>
        <taxon>Basidiomycota</taxon>
        <taxon>Agaricomycotina</taxon>
        <taxon>Agaricomycetes</taxon>
        <taxon>Polyporales</taxon>
        <taxon>Gelatoporiaceae</taxon>
        <taxon>Gelatoporia</taxon>
    </lineage>
</organism>
<dbReference type="EMBL" id="KB445820">
    <property type="protein sequence ID" value="EMD31343.1"/>
    <property type="molecule type" value="Genomic_DNA"/>
</dbReference>
<feature type="repeat" description="ANK" evidence="6">
    <location>
        <begin position="129"/>
        <end position="161"/>
    </location>
</feature>
<feature type="domain" description="MYND-type" evidence="8">
    <location>
        <begin position="391"/>
        <end position="429"/>
    </location>
</feature>
<dbReference type="InterPro" id="IPR002110">
    <property type="entry name" value="Ankyrin_rpt"/>
</dbReference>